<dbReference type="Gene3D" id="3.40.50.300">
    <property type="entry name" value="P-loop containing nucleotide triphosphate hydrolases"/>
    <property type="match status" value="1"/>
</dbReference>
<dbReference type="EMBL" id="OCNE01000008">
    <property type="protein sequence ID" value="SOD63018.1"/>
    <property type="molecule type" value="Genomic_DNA"/>
</dbReference>
<feature type="transmembrane region" description="Helical" evidence="1">
    <location>
        <begin position="58"/>
        <end position="82"/>
    </location>
</feature>
<keyword evidence="1" id="KW-0472">Membrane</keyword>
<proteinExistence type="predicted"/>
<dbReference type="Proteomes" id="UP000219072">
    <property type="component" value="Unassembled WGS sequence"/>
</dbReference>
<evidence type="ECO:0008006" key="4">
    <source>
        <dbReference type="Google" id="ProtNLM"/>
    </source>
</evidence>
<dbReference type="OrthoDB" id="3845669at2"/>
<gene>
    <name evidence="2" type="ORF">SAMN06297387_108181</name>
</gene>
<keyword evidence="1" id="KW-0812">Transmembrane</keyword>
<reference evidence="2 3" key="1">
    <citation type="submission" date="2017-09" db="EMBL/GenBank/DDBJ databases">
        <authorList>
            <person name="Ehlers B."/>
            <person name="Leendertz F.H."/>
        </authorList>
    </citation>
    <scope>NUCLEOTIDE SEQUENCE [LARGE SCALE GENOMIC DNA]</scope>
    <source>
        <strain evidence="2 3">CGMCC 4.7095</strain>
    </source>
</reference>
<feature type="transmembrane region" description="Helical" evidence="1">
    <location>
        <begin position="12"/>
        <end position="38"/>
    </location>
</feature>
<sequence length="393" mass="40679">MRATAHGSERRGALGWLAWLPWVVLRGLARMAVAAWWWGARGRRRLPAAAGAVGLCGVALWLPAVGAWLVAALVAGAVALGWREGRPEWPPPEEGRDADVEPEGAAVGPWPAEVVAQRFVAGTGEVVLGCTDRAAADRTVPAMGAGIVTEMAPLLWRTGRRSGEPHLLAVGAPGAGGTGLLRAVALQALGWGEAVLVDGAGSGGFGCFAGRAGVWGVESTPEGAVTGLAWVARETERRLLLDAGDRATLPPLWLLVDRPVLLAHRAWAAGAGDPSGWLDVPLRYGREAGVTVALAEQVGVWERLGDGVLGCLRARVALGALDAAQVSAVLGRMPPPGPAVAVGAGYARLGTGPVCRLRVPATPDPWDDEAEPAQRRAVWRLLPAPLGSGVEQV</sequence>
<accession>A0A286DWI1</accession>
<dbReference type="SUPFAM" id="SSF52540">
    <property type="entry name" value="P-loop containing nucleoside triphosphate hydrolases"/>
    <property type="match status" value="1"/>
</dbReference>
<protein>
    <recommendedName>
        <fullName evidence="4">FtsK domain-containing protein</fullName>
    </recommendedName>
</protein>
<evidence type="ECO:0000313" key="3">
    <source>
        <dbReference type="Proteomes" id="UP000219072"/>
    </source>
</evidence>
<dbReference type="RefSeq" id="WP_097231507.1">
    <property type="nucleotide sequence ID" value="NZ_OCNE01000008.1"/>
</dbReference>
<evidence type="ECO:0000313" key="2">
    <source>
        <dbReference type="EMBL" id="SOD63018.1"/>
    </source>
</evidence>
<keyword evidence="1" id="KW-1133">Transmembrane helix</keyword>
<name>A0A286DWI1_9ACTN</name>
<dbReference type="AlphaFoldDB" id="A0A286DWI1"/>
<evidence type="ECO:0000256" key="1">
    <source>
        <dbReference type="SAM" id="Phobius"/>
    </source>
</evidence>
<keyword evidence="3" id="KW-1185">Reference proteome</keyword>
<dbReference type="InterPro" id="IPR027417">
    <property type="entry name" value="P-loop_NTPase"/>
</dbReference>
<organism evidence="2 3">
    <name type="scientific">Streptomyces zhaozhouensis</name>
    <dbReference type="NCBI Taxonomy" id="1300267"/>
    <lineage>
        <taxon>Bacteria</taxon>
        <taxon>Bacillati</taxon>
        <taxon>Actinomycetota</taxon>
        <taxon>Actinomycetes</taxon>
        <taxon>Kitasatosporales</taxon>
        <taxon>Streptomycetaceae</taxon>
        <taxon>Streptomyces</taxon>
    </lineage>
</organism>